<dbReference type="InterPro" id="IPR001789">
    <property type="entry name" value="Sig_transdc_resp-reg_receiver"/>
</dbReference>
<dbReference type="Gene3D" id="3.40.50.2300">
    <property type="match status" value="1"/>
</dbReference>
<evidence type="ECO:0000313" key="9">
    <source>
        <dbReference type="EMBL" id="PJJ28236.1"/>
    </source>
</evidence>
<dbReference type="EMBL" id="PGET01000001">
    <property type="protein sequence ID" value="PJJ28236.1"/>
    <property type="molecule type" value="Genomic_DNA"/>
</dbReference>
<evidence type="ECO:0000259" key="7">
    <source>
        <dbReference type="PROSITE" id="PS01124"/>
    </source>
</evidence>
<dbReference type="PRINTS" id="PR00032">
    <property type="entry name" value="HTHARAC"/>
</dbReference>
<keyword evidence="6" id="KW-0597">Phosphoprotein</keyword>
<evidence type="ECO:0000256" key="6">
    <source>
        <dbReference type="PROSITE-ProRule" id="PRU00169"/>
    </source>
</evidence>
<gene>
    <name evidence="9" type="ORF">H171_1729</name>
</gene>
<organism evidence="9 10">
    <name type="scientific">[Clostridium] celerecrescens 18A</name>
    <dbReference type="NCBI Taxonomy" id="1286362"/>
    <lineage>
        <taxon>Bacteria</taxon>
        <taxon>Bacillati</taxon>
        <taxon>Bacillota</taxon>
        <taxon>Clostridia</taxon>
        <taxon>Lachnospirales</taxon>
        <taxon>Lachnospiraceae</taxon>
        <taxon>Lacrimispora</taxon>
    </lineage>
</organism>
<proteinExistence type="predicted"/>
<dbReference type="Gene3D" id="1.10.10.60">
    <property type="entry name" value="Homeodomain-like"/>
    <property type="match status" value="2"/>
</dbReference>
<evidence type="ECO:0000256" key="4">
    <source>
        <dbReference type="ARBA" id="ARBA00023163"/>
    </source>
</evidence>
<dbReference type="PANTHER" id="PTHR43280">
    <property type="entry name" value="ARAC-FAMILY TRANSCRIPTIONAL REGULATOR"/>
    <property type="match status" value="1"/>
</dbReference>
<dbReference type="InterPro" id="IPR009057">
    <property type="entry name" value="Homeodomain-like_sf"/>
</dbReference>
<dbReference type="PROSITE" id="PS01124">
    <property type="entry name" value="HTH_ARAC_FAMILY_2"/>
    <property type="match status" value="1"/>
</dbReference>
<dbReference type="SUPFAM" id="SSF46689">
    <property type="entry name" value="Homeodomain-like"/>
    <property type="match status" value="2"/>
</dbReference>
<dbReference type="PANTHER" id="PTHR43280:SF28">
    <property type="entry name" value="HTH-TYPE TRANSCRIPTIONAL ACTIVATOR RHAS"/>
    <property type="match status" value="1"/>
</dbReference>
<evidence type="ECO:0000256" key="2">
    <source>
        <dbReference type="ARBA" id="ARBA00023015"/>
    </source>
</evidence>
<comment type="function">
    <text evidence="5">May play the central regulatory role in sporulation. It may be an element of the effector pathway responsible for the activation of sporulation genes in response to nutritional stress. Spo0A may act in concert with spo0H (a sigma factor) to control the expression of some genes that are critical to the sporulation process.</text>
</comment>
<accession>A0A2M8Z463</accession>
<feature type="domain" description="HTH araC/xylS-type" evidence="7">
    <location>
        <begin position="405"/>
        <end position="503"/>
    </location>
</feature>
<evidence type="ECO:0000313" key="10">
    <source>
        <dbReference type="Proteomes" id="UP000231092"/>
    </source>
</evidence>
<dbReference type="InterPro" id="IPR020449">
    <property type="entry name" value="Tscrpt_reg_AraC-type_HTH"/>
</dbReference>
<dbReference type="GO" id="GO:0043565">
    <property type="term" value="F:sequence-specific DNA binding"/>
    <property type="evidence" value="ECO:0007669"/>
    <property type="project" value="InterPro"/>
</dbReference>
<dbReference type="Pfam" id="PF12833">
    <property type="entry name" value="HTH_18"/>
    <property type="match status" value="1"/>
</dbReference>
<dbReference type="GO" id="GO:0003700">
    <property type="term" value="F:DNA-binding transcription factor activity"/>
    <property type="evidence" value="ECO:0007669"/>
    <property type="project" value="InterPro"/>
</dbReference>
<reference evidence="9 10" key="1">
    <citation type="submission" date="2017-11" db="EMBL/GenBank/DDBJ databases">
        <title>Understudied soil microbes with underappreciated capabilities: Untangling the Clostridium saccharolyticum group.</title>
        <authorList>
            <person name="Leschine S."/>
        </authorList>
    </citation>
    <scope>NUCLEOTIDE SEQUENCE [LARGE SCALE GENOMIC DNA]</scope>
    <source>
        <strain evidence="9 10">18A</strain>
    </source>
</reference>
<dbReference type="InterPro" id="IPR011006">
    <property type="entry name" value="CheY-like_superfamily"/>
</dbReference>
<feature type="modified residue" description="4-aspartylphosphate" evidence="6">
    <location>
        <position position="53"/>
    </location>
</feature>
<dbReference type="GO" id="GO:0000160">
    <property type="term" value="P:phosphorelay signal transduction system"/>
    <property type="evidence" value="ECO:0007669"/>
    <property type="project" value="InterPro"/>
</dbReference>
<dbReference type="CDD" id="cd17536">
    <property type="entry name" value="REC_YesN-like"/>
    <property type="match status" value="1"/>
</dbReference>
<evidence type="ECO:0000259" key="8">
    <source>
        <dbReference type="PROSITE" id="PS50110"/>
    </source>
</evidence>
<feature type="domain" description="Response regulatory" evidence="8">
    <location>
        <begin position="2"/>
        <end position="118"/>
    </location>
</feature>
<dbReference type="RefSeq" id="WP_100304753.1">
    <property type="nucleotide sequence ID" value="NZ_PGET01000001.1"/>
</dbReference>
<name>A0A2M8Z463_9FIRM</name>
<dbReference type="SUPFAM" id="SSF52172">
    <property type="entry name" value="CheY-like"/>
    <property type="match status" value="1"/>
</dbReference>
<dbReference type="InterPro" id="IPR018062">
    <property type="entry name" value="HTH_AraC-typ_CS"/>
</dbReference>
<keyword evidence="4" id="KW-0804">Transcription</keyword>
<sequence>MKILIVDDERMICEWLQFCIQSYPGCELAGCAHNGEQALSIYKENEADVVFTDIKMPLMGGLELLKEIKKLNPRTIVILLTAFADFDLVREAIRQGGDDYLLKTEMNQQSFQEMLSKLELQIKRAGTKEVRGETESTGQQHSIISDILRKDGPLEEDDIRQLRDCNIRWRDGGLFSIAVWKQDLMKDFVLPQNACVRHVASFEYDRYTYVIIGNLARDLTELKKNQILYEYASAIVLNNGCMAGVSTITDRLCNVPDAIVQAVYGLGMGYYEGKIKVWQAKSSGSEIRKKESKWESVFRKKRRELYDVQGDKFYGRTEETMEEARNDTGVPISGFTSFCCDAMEMAYMRFAEEDAQLMHHMLLEEKSRVYRTTDYAEARCKVLEFIRNVLAYQDVDERRLSKGVSAAVDYVRKHYSEAISLEMVSQEVHLNPEYLSRIFKEEVGCTYSAFVSEIRLKKAAYLLSHTTERVQKIGEAVGYPNVSYFSTTFKKRYGVNPYEYRRGE</sequence>
<dbReference type="Proteomes" id="UP000231092">
    <property type="component" value="Unassembled WGS sequence"/>
</dbReference>
<dbReference type="SMART" id="SM00342">
    <property type="entry name" value="HTH_ARAC"/>
    <property type="match status" value="1"/>
</dbReference>
<comment type="caution">
    <text evidence="9">The sequence shown here is derived from an EMBL/GenBank/DDBJ whole genome shotgun (WGS) entry which is preliminary data.</text>
</comment>
<dbReference type="Pfam" id="PF00072">
    <property type="entry name" value="Response_reg"/>
    <property type="match status" value="1"/>
</dbReference>
<keyword evidence="2" id="KW-0805">Transcription regulation</keyword>
<evidence type="ECO:0000256" key="3">
    <source>
        <dbReference type="ARBA" id="ARBA00023125"/>
    </source>
</evidence>
<dbReference type="PROSITE" id="PS00041">
    <property type="entry name" value="HTH_ARAC_FAMILY_1"/>
    <property type="match status" value="1"/>
</dbReference>
<keyword evidence="3" id="KW-0238">DNA-binding</keyword>
<dbReference type="InterPro" id="IPR018060">
    <property type="entry name" value="HTH_AraC"/>
</dbReference>
<dbReference type="PROSITE" id="PS50110">
    <property type="entry name" value="RESPONSE_REGULATORY"/>
    <property type="match status" value="1"/>
</dbReference>
<dbReference type="SMART" id="SM00448">
    <property type="entry name" value="REC"/>
    <property type="match status" value="1"/>
</dbReference>
<evidence type="ECO:0000256" key="1">
    <source>
        <dbReference type="ARBA" id="ARBA00018672"/>
    </source>
</evidence>
<evidence type="ECO:0000256" key="5">
    <source>
        <dbReference type="ARBA" id="ARBA00024867"/>
    </source>
</evidence>
<protein>
    <recommendedName>
        <fullName evidence="1">Stage 0 sporulation protein A homolog</fullName>
    </recommendedName>
</protein>
<dbReference type="OrthoDB" id="9794370at2"/>
<dbReference type="AlphaFoldDB" id="A0A2M8Z463"/>